<evidence type="ECO:0000256" key="8">
    <source>
        <dbReference type="ARBA" id="ARBA00049360"/>
    </source>
</evidence>
<dbReference type="InterPro" id="IPR059000">
    <property type="entry name" value="ATPase_P-type_domA"/>
</dbReference>
<feature type="transmembrane region" description="Helical" evidence="10">
    <location>
        <begin position="856"/>
        <end position="874"/>
    </location>
</feature>
<dbReference type="EMBL" id="JAGSXH010000084">
    <property type="protein sequence ID" value="MBS2965458.1"/>
    <property type="molecule type" value="Genomic_DNA"/>
</dbReference>
<evidence type="ECO:0000256" key="7">
    <source>
        <dbReference type="ARBA" id="ARBA00023136"/>
    </source>
</evidence>
<dbReference type="InterPro" id="IPR023299">
    <property type="entry name" value="ATPase_P-typ_cyto_dom_N"/>
</dbReference>
<keyword evidence="6 10" id="KW-1133">Transmembrane helix</keyword>
<comment type="catalytic activity">
    <reaction evidence="8">
        <text>ATP + H2O = ADP + phosphate + H(+)</text>
        <dbReference type="Rhea" id="RHEA:13065"/>
        <dbReference type="ChEBI" id="CHEBI:15377"/>
        <dbReference type="ChEBI" id="CHEBI:15378"/>
        <dbReference type="ChEBI" id="CHEBI:30616"/>
        <dbReference type="ChEBI" id="CHEBI:43474"/>
        <dbReference type="ChEBI" id="CHEBI:456216"/>
    </reaction>
</comment>
<keyword evidence="3" id="KW-0547">Nucleotide-binding</keyword>
<dbReference type="Gene3D" id="2.70.150.10">
    <property type="entry name" value="Calcium-transporting ATPase, cytoplasmic transduction domain A"/>
    <property type="match status" value="1"/>
</dbReference>
<feature type="domain" description="Cation-transporting P-type ATPase N-terminal" evidence="11">
    <location>
        <begin position="9"/>
        <end position="78"/>
    </location>
</feature>
<evidence type="ECO:0000256" key="9">
    <source>
        <dbReference type="SAM" id="MobiDB-lite"/>
    </source>
</evidence>
<dbReference type="Gene3D" id="1.20.1110.10">
    <property type="entry name" value="Calcium-transporting ATPase, transmembrane domain"/>
    <property type="match status" value="1"/>
</dbReference>
<sequence>MRFEDAAPSQSALSSGVGAFARDGLSAEEAGLRLARDGRNALPQARRTPLWRRVLMQLRDPLVAVLLVAAALTIATGDWTDAGVILLVIVVNTSVGVAQEVKADQAITALDALTAPHARVVRGGRQAEIPADEVVVGDLLALAEGQIVPADARVLEAAALLVDESALTGESVPVGKAAASAPDQARDLGPAGEPADQPADQPAVEQADALAIVSAGTVVVRGRGLAVVTATGTHSAMGRIAALMTAAPTLTPLQRRLVGVGRALALAAVVLCTVVLGLGLARGQSVELMVVTAISLVVAAVPESLPAVVTLALALGARRMTARQALVRRLPAVEALGSVTVLATDKTGTLTEGVMVARRLWTPDGGEAQVSGSGYAPEGQVTRDGLALTTGADADLAELLTAGCLCNDASLRPPAEPGAPWTAVGDPTEAALLAAAARFGVHPAAITAVYERIAEVPFESGRRRMTTLHKRPDGGTRVVCKGAPEAVLRAPVLADCATILDEALRRAEDYARDGLRVLAVAYSDAAAALDGSTVTSAAGSGAAGIDTAGSGAVDAAAVEQGLHLLGLIAILDPPRASAAATVAACQAAGIIPVMITGDHPATARTIAVELGILERDGEVVDCRHLAEIDPVRLRRARVFARAVPEQKLAIVEAHQAVGDVVAMTGDGVNDAPALRRADIGVAMGRRGTEVARQASDLVLADDELGTVVAAAQEGRRVYANIRRFLLYGLAGGTAEIAVMLIGPLFGLTLPLLPSQILWVNLLTHGLPGVALGSEPVEPGAMLRPPRPPAESVLGAGLWQRILRVGAVISAVTLGVAVWGHSTGRPWQSMAFFALGATQLTVGLASRARPGTRDNPLLPVAIAGALVLQLAGLYVPVLQDLLNTQPLSAFELLVVAVLSSLGYVALKLDRLIPSRSPADRPAEATAS</sequence>
<dbReference type="InterPro" id="IPR036412">
    <property type="entry name" value="HAD-like_sf"/>
</dbReference>
<dbReference type="PRINTS" id="PR00119">
    <property type="entry name" value="CATATPASE"/>
</dbReference>
<dbReference type="Proteomes" id="UP000677913">
    <property type="component" value="Unassembled WGS sequence"/>
</dbReference>
<dbReference type="SUPFAM" id="SSF81653">
    <property type="entry name" value="Calcium ATPase, transduction domain A"/>
    <property type="match status" value="1"/>
</dbReference>
<dbReference type="RefSeq" id="WP_211469816.1">
    <property type="nucleotide sequence ID" value="NZ_JAGSXH010000084.1"/>
</dbReference>
<keyword evidence="5" id="KW-1278">Translocase</keyword>
<feature type="transmembrane region" description="Helical" evidence="10">
    <location>
        <begin position="886"/>
        <end position="905"/>
    </location>
</feature>
<dbReference type="PANTHER" id="PTHR42861">
    <property type="entry name" value="CALCIUM-TRANSPORTING ATPASE"/>
    <property type="match status" value="1"/>
</dbReference>
<dbReference type="PROSITE" id="PS00154">
    <property type="entry name" value="ATPASE_E1_E2"/>
    <property type="match status" value="1"/>
</dbReference>
<dbReference type="GO" id="GO:0016887">
    <property type="term" value="F:ATP hydrolysis activity"/>
    <property type="evidence" value="ECO:0007669"/>
    <property type="project" value="InterPro"/>
</dbReference>
<feature type="transmembrane region" description="Helical" evidence="10">
    <location>
        <begin position="801"/>
        <end position="820"/>
    </location>
</feature>
<keyword evidence="2 10" id="KW-0812">Transmembrane</keyword>
<dbReference type="Gene3D" id="3.40.50.1000">
    <property type="entry name" value="HAD superfamily/HAD-like"/>
    <property type="match status" value="1"/>
</dbReference>
<dbReference type="InterPro" id="IPR023214">
    <property type="entry name" value="HAD_sf"/>
</dbReference>
<feature type="region of interest" description="Disordered" evidence="9">
    <location>
        <begin position="173"/>
        <end position="201"/>
    </location>
</feature>
<evidence type="ECO:0000313" key="12">
    <source>
        <dbReference type="EMBL" id="MBS2965458.1"/>
    </source>
</evidence>
<comment type="caution">
    <text evidence="12">The sequence shown here is derived from an EMBL/GenBank/DDBJ whole genome shotgun (WGS) entry which is preliminary data.</text>
</comment>
<dbReference type="Pfam" id="PF13246">
    <property type="entry name" value="Cation_ATPase"/>
    <property type="match status" value="1"/>
</dbReference>
<dbReference type="SFLD" id="SFLDS00003">
    <property type="entry name" value="Haloacid_Dehalogenase"/>
    <property type="match status" value="1"/>
</dbReference>
<evidence type="ECO:0000256" key="1">
    <source>
        <dbReference type="ARBA" id="ARBA00004651"/>
    </source>
</evidence>
<dbReference type="SUPFAM" id="SSF81660">
    <property type="entry name" value="Metal cation-transporting ATPase, ATP-binding domain N"/>
    <property type="match status" value="1"/>
</dbReference>
<keyword evidence="4" id="KW-0067">ATP-binding</keyword>
<organism evidence="12 13">
    <name type="scientific">Actinocrinis puniceicyclus</name>
    <dbReference type="NCBI Taxonomy" id="977794"/>
    <lineage>
        <taxon>Bacteria</taxon>
        <taxon>Bacillati</taxon>
        <taxon>Actinomycetota</taxon>
        <taxon>Actinomycetes</taxon>
        <taxon>Catenulisporales</taxon>
        <taxon>Actinospicaceae</taxon>
        <taxon>Actinocrinis</taxon>
    </lineage>
</organism>
<keyword evidence="7 10" id="KW-0472">Membrane</keyword>
<accession>A0A8J7WN65</accession>
<dbReference type="Pfam" id="PF00689">
    <property type="entry name" value="Cation_ATPase_C"/>
    <property type="match status" value="1"/>
</dbReference>
<dbReference type="InterPro" id="IPR018303">
    <property type="entry name" value="ATPase_P-typ_P_site"/>
</dbReference>
<feature type="transmembrane region" description="Helical" evidence="10">
    <location>
        <begin position="263"/>
        <end position="282"/>
    </location>
</feature>
<dbReference type="SUPFAM" id="SSF56784">
    <property type="entry name" value="HAD-like"/>
    <property type="match status" value="1"/>
</dbReference>
<feature type="transmembrane region" description="Helical" evidence="10">
    <location>
        <begin position="724"/>
        <end position="745"/>
    </location>
</feature>
<dbReference type="AlphaFoldDB" id="A0A8J7WN65"/>
<dbReference type="NCBIfam" id="TIGR01494">
    <property type="entry name" value="ATPase_P-type"/>
    <property type="match status" value="2"/>
</dbReference>
<evidence type="ECO:0000256" key="6">
    <source>
        <dbReference type="ARBA" id="ARBA00022989"/>
    </source>
</evidence>
<name>A0A8J7WN65_9ACTN</name>
<dbReference type="InterPro" id="IPR023298">
    <property type="entry name" value="ATPase_P-typ_TM_dom_sf"/>
</dbReference>
<proteinExistence type="predicted"/>
<evidence type="ECO:0000256" key="10">
    <source>
        <dbReference type="SAM" id="Phobius"/>
    </source>
</evidence>
<dbReference type="GO" id="GO:0005886">
    <property type="term" value="C:plasma membrane"/>
    <property type="evidence" value="ECO:0007669"/>
    <property type="project" value="UniProtKB-SubCell"/>
</dbReference>
<dbReference type="InterPro" id="IPR001757">
    <property type="entry name" value="P_typ_ATPase"/>
</dbReference>
<protein>
    <submittedName>
        <fullName evidence="12">Cation-transporting P-type ATPase</fullName>
    </submittedName>
</protein>
<keyword evidence="13" id="KW-1185">Reference proteome</keyword>
<feature type="transmembrane region" description="Helical" evidence="10">
    <location>
        <begin position="288"/>
        <end position="315"/>
    </location>
</feature>
<dbReference type="Pfam" id="PF00122">
    <property type="entry name" value="E1-E2_ATPase"/>
    <property type="match status" value="1"/>
</dbReference>
<comment type="subcellular location">
    <subcellularLocation>
        <location evidence="1">Cell membrane</location>
        <topology evidence="1">Multi-pass membrane protein</topology>
    </subcellularLocation>
</comment>
<evidence type="ECO:0000256" key="2">
    <source>
        <dbReference type="ARBA" id="ARBA00022692"/>
    </source>
</evidence>
<evidence type="ECO:0000256" key="5">
    <source>
        <dbReference type="ARBA" id="ARBA00022967"/>
    </source>
</evidence>
<dbReference type="InterPro" id="IPR004014">
    <property type="entry name" value="ATPase_P-typ_cation-transptr_N"/>
</dbReference>
<evidence type="ECO:0000259" key="11">
    <source>
        <dbReference type="SMART" id="SM00831"/>
    </source>
</evidence>
<dbReference type="InterPro" id="IPR044492">
    <property type="entry name" value="P_typ_ATPase_HD_dom"/>
</dbReference>
<dbReference type="SFLD" id="SFLDF00027">
    <property type="entry name" value="p-type_atpase"/>
    <property type="match status" value="1"/>
</dbReference>
<evidence type="ECO:0000256" key="3">
    <source>
        <dbReference type="ARBA" id="ARBA00022741"/>
    </source>
</evidence>
<dbReference type="InterPro" id="IPR006068">
    <property type="entry name" value="ATPase_P-typ_cation-transptr_C"/>
</dbReference>
<reference evidence="12" key="1">
    <citation type="submission" date="2021-04" db="EMBL/GenBank/DDBJ databases">
        <title>Genome based classification of Actinospica acidithermotolerans sp. nov., an actinobacterium isolated from an Indonesian hot spring.</title>
        <authorList>
            <person name="Kusuma A.B."/>
            <person name="Putra K.E."/>
            <person name="Nafisah S."/>
            <person name="Loh J."/>
            <person name="Nouioui I."/>
            <person name="Goodfellow M."/>
        </authorList>
    </citation>
    <scope>NUCLEOTIDE SEQUENCE</scope>
    <source>
        <strain evidence="12">DSM 45618</strain>
    </source>
</reference>
<dbReference type="InterPro" id="IPR008250">
    <property type="entry name" value="ATPase_P-typ_transduc_dom_A_sf"/>
</dbReference>
<dbReference type="GO" id="GO:0005524">
    <property type="term" value="F:ATP binding"/>
    <property type="evidence" value="ECO:0007669"/>
    <property type="project" value="UniProtKB-KW"/>
</dbReference>
<dbReference type="SUPFAM" id="SSF81665">
    <property type="entry name" value="Calcium ATPase, transmembrane domain M"/>
    <property type="match status" value="1"/>
</dbReference>
<dbReference type="Pfam" id="PF00690">
    <property type="entry name" value="Cation_ATPase_N"/>
    <property type="match status" value="1"/>
</dbReference>
<evidence type="ECO:0000256" key="4">
    <source>
        <dbReference type="ARBA" id="ARBA00022840"/>
    </source>
</evidence>
<gene>
    <name evidence="12" type="ORF">KGA66_20570</name>
</gene>
<dbReference type="SMART" id="SM00831">
    <property type="entry name" value="Cation_ATPase_N"/>
    <property type="match status" value="1"/>
</dbReference>
<evidence type="ECO:0000313" key="13">
    <source>
        <dbReference type="Proteomes" id="UP000677913"/>
    </source>
</evidence>
<dbReference type="SFLD" id="SFLDG00002">
    <property type="entry name" value="C1.7:_P-type_atpase_like"/>
    <property type="match status" value="1"/>
</dbReference>
<dbReference type="Gene3D" id="3.40.1110.10">
    <property type="entry name" value="Calcium-transporting ATPase, cytoplasmic domain N"/>
    <property type="match status" value="1"/>
</dbReference>